<gene>
    <name evidence="2" type="ORF">C3K47_06395</name>
</gene>
<feature type="transmembrane region" description="Helical" evidence="1">
    <location>
        <begin position="6"/>
        <end position="25"/>
    </location>
</feature>
<keyword evidence="3" id="KW-1185">Reference proteome</keyword>
<protein>
    <submittedName>
        <fullName evidence="2">Uncharacterized protein</fullName>
    </submittedName>
</protein>
<dbReference type="EMBL" id="PQVF01000004">
    <property type="protein sequence ID" value="POY37387.1"/>
    <property type="molecule type" value="Genomic_DNA"/>
</dbReference>
<comment type="caution">
    <text evidence="2">The sequence shown here is derived from an EMBL/GenBank/DDBJ whole genome shotgun (WGS) entry which is preliminary data.</text>
</comment>
<dbReference type="RefSeq" id="WP_103788295.1">
    <property type="nucleotide sequence ID" value="NZ_PQVF01000004.1"/>
</dbReference>
<name>A0A2S5A522_9SPHI</name>
<dbReference type="AlphaFoldDB" id="A0A2S5A522"/>
<keyword evidence="1" id="KW-0472">Membrane</keyword>
<feature type="transmembrane region" description="Helical" evidence="1">
    <location>
        <begin position="46"/>
        <end position="65"/>
    </location>
</feature>
<organism evidence="2 3">
    <name type="scientific">Solitalea longa</name>
    <dbReference type="NCBI Taxonomy" id="2079460"/>
    <lineage>
        <taxon>Bacteria</taxon>
        <taxon>Pseudomonadati</taxon>
        <taxon>Bacteroidota</taxon>
        <taxon>Sphingobacteriia</taxon>
        <taxon>Sphingobacteriales</taxon>
        <taxon>Sphingobacteriaceae</taxon>
        <taxon>Solitalea</taxon>
    </lineage>
</organism>
<evidence type="ECO:0000313" key="2">
    <source>
        <dbReference type="EMBL" id="POY37387.1"/>
    </source>
</evidence>
<proteinExistence type="predicted"/>
<keyword evidence="1" id="KW-1133">Transmembrane helix</keyword>
<evidence type="ECO:0000313" key="3">
    <source>
        <dbReference type="Proteomes" id="UP000236893"/>
    </source>
</evidence>
<reference evidence="2 3" key="1">
    <citation type="submission" date="2018-01" db="EMBL/GenBank/DDBJ databases">
        <authorList>
            <person name="Gaut B.S."/>
            <person name="Morton B.R."/>
            <person name="Clegg M.T."/>
            <person name="Duvall M.R."/>
        </authorList>
    </citation>
    <scope>NUCLEOTIDE SEQUENCE [LARGE SCALE GENOMIC DNA]</scope>
    <source>
        <strain evidence="2 3">HR-AV</strain>
    </source>
</reference>
<accession>A0A2S5A522</accession>
<evidence type="ECO:0000256" key="1">
    <source>
        <dbReference type="SAM" id="Phobius"/>
    </source>
</evidence>
<keyword evidence="1" id="KW-0812">Transmembrane</keyword>
<dbReference type="Proteomes" id="UP000236893">
    <property type="component" value="Unassembled WGS sequence"/>
</dbReference>
<sequence>MKAYLILISIFEALIGLGGFTLVVLNLVKWNADKSTSFYLYRAGKILMVVCAALAVLTFIKLFIIKM</sequence>